<gene>
    <name evidence="1" type="ORF">S01H1_33933</name>
</gene>
<feature type="non-terminal residue" evidence="1">
    <location>
        <position position="66"/>
    </location>
</feature>
<dbReference type="EMBL" id="BARS01021096">
    <property type="protein sequence ID" value="GAG13648.1"/>
    <property type="molecule type" value="Genomic_DNA"/>
</dbReference>
<accession>X0VME2</accession>
<dbReference type="AlphaFoldDB" id="X0VME2"/>
<comment type="caution">
    <text evidence="1">The sequence shown here is derived from an EMBL/GenBank/DDBJ whole genome shotgun (WGS) entry which is preliminary data.</text>
</comment>
<evidence type="ECO:0000313" key="1">
    <source>
        <dbReference type="EMBL" id="GAG13648.1"/>
    </source>
</evidence>
<sequence length="66" mass="7478">MICCGIWGNDKTGKSSLALSFPKPIHHFEFDLGGYDRAVRRFKKEKDDGLITTEPFIMGNMNEVTI</sequence>
<organism evidence="1">
    <name type="scientific">marine sediment metagenome</name>
    <dbReference type="NCBI Taxonomy" id="412755"/>
    <lineage>
        <taxon>unclassified sequences</taxon>
        <taxon>metagenomes</taxon>
        <taxon>ecological metagenomes</taxon>
    </lineage>
</organism>
<name>X0VME2_9ZZZZ</name>
<protein>
    <submittedName>
        <fullName evidence="1">Uncharacterized protein</fullName>
    </submittedName>
</protein>
<proteinExistence type="predicted"/>
<reference evidence="1" key="1">
    <citation type="journal article" date="2014" name="Front. Microbiol.">
        <title>High frequency of phylogenetically diverse reductive dehalogenase-homologous genes in deep subseafloor sedimentary metagenomes.</title>
        <authorList>
            <person name="Kawai M."/>
            <person name="Futagami T."/>
            <person name="Toyoda A."/>
            <person name="Takaki Y."/>
            <person name="Nishi S."/>
            <person name="Hori S."/>
            <person name="Arai W."/>
            <person name="Tsubouchi T."/>
            <person name="Morono Y."/>
            <person name="Uchiyama I."/>
            <person name="Ito T."/>
            <person name="Fujiyama A."/>
            <person name="Inagaki F."/>
            <person name="Takami H."/>
        </authorList>
    </citation>
    <scope>NUCLEOTIDE SEQUENCE</scope>
    <source>
        <strain evidence="1">Expedition CK06-06</strain>
    </source>
</reference>